<reference evidence="8 9" key="1">
    <citation type="submission" date="2016-10" db="EMBL/GenBank/DDBJ databases">
        <authorList>
            <person name="de Groot N.N."/>
        </authorList>
    </citation>
    <scope>NUCLEOTIDE SEQUENCE [LARGE SCALE GENOMIC DNA]</scope>
    <source>
        <strain evidence="8 9">DSM 19113</strain>
    </source>
</reference>
<evidence type="ECO:0000256" key="5">
    <source>
        <dbReference type="ARBA" id="ARBA00022989"/>
    </source>
</evidence>
<evidence type="ECO:0000256" key="2">
    <source>
        <dbReference type="ARBA" id="ARBA00022448"/>
    </source>
</evidence>
<feature type="transmembrane region" description="Helical" evidence="7">
    <location>
        <begin position="79"/>
        <end position="99"/>
    </location>
</feature>
<evidence type="ECO:0000256" key="7">
    <source>
        <dbReference type="SAM" id="Phobius"/>
    </source>
</evidence>
<dbReference type="EMBL" id="FOLI01000005">
    <property type="protein sequence ID" value="SFC10024.1"/>
    <property type="molecule type" value="Genomic_DNA"/>
</dbReference>
<dbReference type="GO" id="GO:0055085">
    <property type="term" value="P:transmembrane transport"/>
    <property type="evidence" value="ECO:0007669"/>
    <property type="project" value="InterPro"/>
</dbReference>
<dbReference type="RefSeq" id="WP_091502705.1">
    <property type="nucleotide sequence ID" value="NZ_FOLI01000005.1"/>
</dbReference>
<evidence type="ECO:0000313" key="9">
    <source>
        <dbReference type="Proteomes" id="UP000199376"/>
    </source>
</evidence>
<feature type="transmembrane region" description="Helical" evidence="7">
    <location>
        <begin position="227"/>
        <end position="248"/>
    </location>
</feature>
<keyword evidence="9" id="KW-1185">Reference proteome</keyword>
<feature type="transmembrane region" description="Helical" evidence="7">
    <location>
        <begin position="269"/>
        <end position="289"/>
    </location>
</feature>
<sequence length="357" mass="39354">MNIADSIQKVVTNASIIGAIVATIGTILLGYWLRKTDRLKDGAVKTLTTVTMTVALPLLAFTSFMAPLNQKTLNQGMSVLVWGIIIYIILIITMPWLYVKYDKDQRDVLGVLTAFGSTTFFGMPIVGAVYGAKGIMYSSIFNIGYRIFLYSYAYIKMSGQQLKGEHIKKMFLNPIVIATFLGLFLWLVQNAAPQVMATITNAKTGAVTHQNVAFYRIDATLPWLNSWFKTLSSLASPLAWLAIGANLAQMSFGEALKNKTAWYYSFNKVIIVPVVMIVLVFVTTAMNILPVDHVALATMVIMMATPVATVAVNYAMAFNRQSLMASNTSLISTIFATVAIPFWIIIVQLLGDMSMFK</sequence>
<keyword evidence="6 7" id="KW-0472">Membrane</keyword>
<dbReference type="GO" id="GO:0016020">
    <property type="term" value="C:membrane"/>
    <property type="evidence" value="ECO:0007669"/>
    <property type="project" value="UniProtKB-SubCell"/>
</dbReference>
<evidence type="ECO:0000256" key="6">
    <source>
        <dbReference type="ARBA" id="ARBA00023136"/>
    </source>
</evidence>
<organism evidence="8 9">
    <name type="scientific">Fructobacillus durionis</name>
    <dbReference type="NCBI Taxonomy" id="283737"/>
    <lineage>
        <taxon>Bacteria</taxon>
        <taxon>Bacillati</taxon>
        <taxon>Bacillota</taxon>
        <taxon>Bacilli</taxon>
        <taxon>Lactobacillales</taxon>
        <taxon>Lactobacillaceae</taxon>
        <taxon>Fructobacillus</taxon>
    </lineage>
</organism>
<evidence type="ECO:0008006" key="10">
    <source>
        <dbReference type="Google" id="ProtNLM"/>
    </source>
</evidence>
<protein>
    <recommendedName>
        <fullName evidence="10">Malate permease</fullName>
    </recommendedName>
</protein>
<evidence type="ECO:0000256" key="4">
    <source>
        <dbReference type="ARBA" id="ARBA00022692"/>
    </source>
</evidence>
<dbReference type="STRING" id="283737.SAMN05660453_1053"/>
<evidence type="ECO:0000313" key="8">
    <source>
        <dbReference type="EMBL" id="SFC10024.1"/>
    </source>
</evidence>
<evidence type="ECO:0000256" key="1">
    <source>
        <dbReference type="ARBA" id="ARBA00004141"/>
    </source>
</evidence>
<feature type="transmembrane region" description="Helical" evidence="7">
    <location>
        <begin position="108"/>
        <end position="129"/>
    </location>
</feature>
<dbReference type="PANTHER" id="PTHR36838:SF3">
    <property type="entry name" value="TRANSPORTER AUXIN EFFLUX CARRIER EC FAMILY"/>
    <property type="match status" value="1"/>
</dbReference>
<dbReference type="Pfam" id="PF03547">
    <property type="entry name" value="Mem_trans"/>
    <property type="match status" value="2"/>
</dbReference>
<feature type="transmembrane region" description="Helical" evidence="7">
    <location>
        <begin position="135"/>
        <end position="155"/>
    </location>
</feature>
<gene>
    <name evidence="8" type="ORF">SAMN05660453_1053</name>
</gene>
<feature type="transmembrane region" description="Helical" evidence="7">
    <location>
        <begin position="171"/>
        <end position="188"/>
    </location>
</feature>
<dbReference type="AlphaFoldDB" id="A0A1I1GET8"/>
<feature type="transmembrane region" description="Helical" evidence="7">
    <location>
        <begin position="14"/>
        <end position="34"/>
    </location>
</feature>
<name>A0A1I1GET8_9LACO</name>
<comment type="subcellular location">
    <subcellularLocation>
        <location evidence="1">Membrane</location>
        <topology evidence="1">Multi-pass membrane protein</topology>
    </subcellularLocation>
</comment>
<accession>A0A1I1GET8</accession>
<keyword evidence="4 7" id="KW-0812">Transmembrane</keyword>
<keyword evidence="3" id="KW-1003">Cell membrane</keyword>
<keyword evidence="2" id="KW-0813">Transport</keyword>
<evidence type="ECO:0000256" key="3">
    <source>
        <dbReference type="ARBA" id="ARBA00022475"/>
    </source>
</evidence>
<feature type="transmembrane region" description="Helical" evidence="7">
    <location>
        <begin position="295"/>
        <end position="318"/>
    </location>
</feature>
<feature type="transmembrane region" description="Helical" evidence="7">
    <location>
        <begin position="46"/>
        <end position="67"/>
    </location>
</feature>
<feature type="transmembrane region" description="Helical" evidence="7">
    <location>
        <begin position="330"/>
        <end position="351"/>
    </location>
</feature>
<dbReference type="PANTHER" id="PTHR36838">
    <property type="entry name" value="AUXIN EFFLUX CARRIER FAMILY PROTEIN"/>
    <property type="match status" value="1"/>
</dbReference>
<dbReference type="Proteomes" id="UP000199376">
    <property type="component" value="Unassembled WGS sequence"/>
</dbReference>
<dbReference type="OrthoDB" id="401182at2"/>
<dbReference type="InterPro" id="IPR004776">
    <property type="entry name" value="Mem_transp_PIN-like"/>
</dbReference>
<proteinExistence type="predicted"/>
<keyword evidence="5 7" id="KW-1133">Transmembrane helix</keyword>